<proteinExistence type="predicted"/>
<reference evidence="1" key="1">
    <citation type="journal article" date="2020" name="Stud. Mycol.">
        <title>101 Dothideomycetes genomes: a test case for predicting lifestyles and emergence of pathogens.</title>
        <authorList>
            <person name="Haridas S."/>
            <person name="Albert R."/>
            <person name="Binder M."/>
            <person name="Bloem J."/>
            <person name="Labutti K."/>
            <person name="Salamov A."/>
            <person name="Andreopoulos B."/>
            <person name="Baker S."/>
            <person name="Barry K."/>
            <person name="Bills G."/>
            <person name="Bluhm B."/>
            <person name="Cannon C."/>
            <person name="Castanera R."/>
            <person name="Culley D."/>
            <person name="Daum C."/>
            <person name="Ezra D."/>
            <person name="Gonzalez J."/>
            <person name="Henrissat B."/>
            <person name="Kuo A."/>
            <person name="Liang C."/>
            <person name="Lipzen A."/>
            <person name="Lutzoni F."/>
            <person name="Magnuson J."/>
            <person name="Mondo S."/>
            <person name="Nolan M."/>
            <person name="Ohm R."/>
            <person name="Pangilinan J."/>
            <person name="Park H.-J."/>
            <person name="Ramirez L."/>
            <person name="Alfaro M."/>
            <person name="Sun H."/>
            <person name="Tritt A."/>
            <person name="Yoshinaga Y."/>
            <person name="Zwiers L.-H."/>
            <person name="Turgeon B."/>
            <person name="Goodwin S."/>
            <person name="Spatafora J."/>
            <person name="Crous P."/>
            <person name="Grigoriev I."/>
        </authorList>
    </citation>
    <scope>NUCLEOTIDE SEQUENCE</scope>
    <source>
        <strain evidence="1">CBS 113818</strain>
    </source>
</reference>
<evidence type="ECO:0000313" key="1">
    <source>
        <dbReference type="EMBL" id="KAF2827742.1"/>
    </source>
</evidence>
<accession>A0A6A7A345</accession>
<sequence length="55" mass="6068">MLPALLLALLLTLLLALLLLLLLFLLHDEVADIAALAEEGLHLNWPLELRCVISI</sequence>
<dbReference type="EMBL" id="MU006223">
    <property type="protein sequence ID" value="KAF2827742.1"/>
    <property type="molecule type" value="Genomic_DNA"/>
</dbReference>
<dbReference type="Proteomes" id="UP000799424">
    <property type="component" value="Unassembled WGS sequence"/>
</dbReference>
<organism evidence="1 2">
    <name type="scientific">Ophiobolus disseminans</name>
    <dbReference type="NCBI Taxonomy" id="1469910"/>
    <lineage>
        <taxon>Eukaryota</taxon>
        <taxon>Fungi</taxon>
        <taxon>Dikarya</taxon>
        <taxon>Ascomycota</taxon>
        <taxon>Pezizomycotina</taxon>
        <taxon>Dothideomycetes</taxon>
        <taxon>Pleosporomycetidae</taxon>
        <taxon>Pleosporales</taxon>
        <taxon>Pleosporineae</taxon>
        <taxon>Phaeosphaeriaceae</taxon>
        <taxon>Ophiobolus</taxon>
    </lineage>
</organism>
<dbReference type="AlphaFoldDB" id="A0A6A7A345"/>
<evidence type="ECO:0000313" key="2">
    <source>
        <dbReference type="Proteomes" id="UP000799424"/>
    </source>
</evidence>
<name>A0A6A7A345_9PLEO</name>
<keyword evidence="2" id="KW-1185">Reference proteome</keyword>
<protein>
    <submittedName>
        <fullName evidence="1">Uncharacterized protein</fullName>
    </submittedName>
</protein>
<gene>
    <name evidence="1" type="ORF">CC86DRAFT_369015</name>
</gene>